<proteinExistence type="predicted"/>
<accession>A0ACC0W8Z2</accession>
<sequence>MAKKRRTSVATSASPAPVTPPRVRRLHVPPRVHISRSGVAASTRSQLTVAQLPVLSPPLKKRVTSRRVGKAVKLQLPDDSDQEDKKEVLHANVTTCCIHNRKIETEEALVESIQPDPYLPETYQRHATVVRHGSSFYNAMLTRARVHMDQSEFMALQVLEYETKFYLWTREGRVGCAGKTTLHGPFTTVKKAIQEFCTLFSVNTNCEWDERHALRYEEGSFTWIELDYSMGTPYSESLTTALAEHHDATEQLDAPPLPPPSSRKRCRTTMWTTSTSSRSSSAEGRDANADGEKACPASTETTATCACAVMPPSRLPPEVQEFVTLISDYSAYAGSVVDDVFGNADLKLPLGRLSKTTIKRGYEALEEIYEALRSRNVPGARLTYLSSYFYSLIPHHAHLDVLDTMVKVGRKVEWMAEVSGAVAHEPVVRRCTARNYVDACYDVLECDLHPLKRSEPEFALIETYIRNSNCCGRKQDLLQLLAVFRVEKPEQETRFEPFRTFGNRRILWHGSHVANWAGILSEGLRIAPPEVASNGRTFGKGLYFTDKVTKAQAYCHCRPTNGYYHCIFALNEVALGESKEMLYSDDNAVQFVHTGAGGRAKGAYFHSCKAVGSCRPDAAGEIVDAYGAIWPVGKPVQPEERTGFHHSEYVIYNPRQTRMRYVVLVKSRY</sequence>
<evidence type="ECO:0000313" key="1">
    <source>
        <dbReference type="EMBL" id="KAI9915224.1"/>
    </source>
</evidence>
<reference evidence="1 2" key="1">
    <citation type="journal article" date="2022" name="bioRxiv">
        <title>The genome of the oomycete Peronosclerospora sorghi, a cosmopolitan pathogen of maize and sorghum, is inflated with dispersed pseudogenes.</title>
        <authorList>
            <person name="Fletcher K."/>
            <person name="Martin F."/>
            <person name="Isakeit T."/>
            <person name="Cavanaugh K."/>
            <person name="Magill C."/>
            <person name="Michelmore R."/>
        </authorList>
    </citation>
    <scope>NUCLEOTIDE SEQUENCE [LARGE SCALE GENOMIC DNA]</scope>
    <source>
        <strain evidence="1">P6</strain>
    </source>
</reference>
<dbReference type="Proteomes" id="UP001163321">
    <property type="component" value="Chromosome 3"/>
</dbReference>
<keyword evidence="2" id="KW-1185">Reference proteome</keyword>
<comment type="caution">
    <text evidence="1">The sequence shown here is derived from an EMBL/GenBank/DDBJ whole genome shotgun (WGS) entry which is preliminary data.</text>
</comment>
<evidence type="ECO:0000313" key="2">
    <source>
        <dbReference type="Proteomes" id="UP001163321"/>
    </source>
</evidence>
<name>A0ACC0W8Z2_9STRA</name>
<organism evidence="1 2">
    <name type="scientific">Peronosclerospora sorghi</name>
    <dbReference type="NCBI Taxonomy" id="230839"/>
    <lineage>
        <taxon>Eukaryota</taxon>
        <taxon>Sar</taxon>
        <taxon>Stramenopiles</taxon>
        <taxon>Oomycota</taxon>
        <taxon>Peronosporomycetes</taxon>
        <taxon>Peronosporales</taxon>
        <taxon>Peronosporaceae</taxon>
        <taxon>Peronosclerospora</taxon>
    </lineage>
</organism>
<protein>
    <submittedName>
        <fullName evidence="1">Uncharacterized protein</fullName>
    </submittedName>
</protein>
<dbReference type="EMBL" id="CM047582">
    <property type="protein sequence ID" value="KAI9915224.1"/>
    <property type="molecule type" value="Genomic_DNA"/>
</dbReference>
<gene>
    <name evidence="1" type="ORF">PsorP6_007303</name>
</gene>